<organism evidence="3 4">
    <name type="scientific">Vitis vinifera</name>
    <name type="common">Grape</name>
    <dbReference type="NCBI Taxonomy" id="29760"/>
    <lineage>
        <taxon>Eukaryota</taxon>
        <taxon>Viridiplantae</taxon>
        <taxon>Streptophyta</taxon>
        <taxon>Embryophyta</taxon>
        <taxon>Tracheophyta</taxon>
        <taxon>Spermatophyta</taxon>
        <taxon>Magnoliopsida</taxon>
        <taxon>eudicotyledons</taxon>
        <taxon>Gunneridae</taxon>
        <taxon>Pentapetalae</taxon>
        <taxon>rosids</taxon>
        <taxon>Vitales</taxon>
        <taxon>Vitaceae</taxon>
        <taxon>Viteae</taxon>
        <taxon>Vitis</taxon>
    </lineage>
</organism>
<name>A0A438JQ73_VITVI</name>
<keyword evidence="1" id="KW-1133">Transmembrane helix</keyword>
<dbReference type="EMBL" id="QGNW01001279">
    <property type="protein sequence ID" value="RVW47585.1"/>
    <property type="molecule type" value="Genomic_DNA"/>
</dbReference>
<gene>
    <name evidence="3" type="ORF">CK203_013393</name>
    <name evidence="2" type="ORF">CK203_073725</name>
</gene>
<evidence type="ECO:0000313" key="3">
    <source>
        <dbReference type="EMBL" id="RVX11075.1"/>
    </source>
</evidence>
<accession>A0A438JQ73</accession>
<dbReference type="Proteomes" id="UP000288805">
    <property type="component" value="Unassembled WGS sequence"/>
</dbReference>
<evidence type="ECO:0000313" key="4">
    <source>
        <dbReference type="Proteomes" id="UP000288805"/>
    </source>
</evidence>
<dbReference type="AlphaFoldDB" id="A0A438JQ73"/>
<evidence type="ECO:0000256" key="1">
    <source>
        <dbReference type="SAM" id="Phobius"/>
    </source>
</evidence>
<feature type="transmembrane region" description="Helical" evidence="1">
    <location>
        <begin position="39"/>
        <end position="64"/>
    </location>
</feature>
<keyword evidence="1" id="KW-0472">Membrane</keyword>
<protein>
    <submittedName>
        <fullName evidence="3">Uncharacterized protein</fullName>
    </submittedName>
</protein>
<sequence length="67" mass="7143">MLPILVAATVGLGAACCSPYIAAHPVRQASPVGVSGQRAQTWLVVAEYLQMNLVSFAVLFSWLCTKH</sequence>
<dbReference type="EMBL" id="QGNW01000032">
    <property type="protein sequence ID" value="RVX11075.1"/>
    <property type="molecule type" value="Genomic_DNA"/>
</dbReference>
<keyword evidence="1" id="KW-0812">Transmembrane</keyword>
<proteinExistence type="predicted"/>
<reference evidence="3 4" key="1">
    <citation type="journal article" date="2018" name="PLoS Genet.">
        <title>Population sequencing reveals clonal diversity and ancestral inbreeding in the grapevine cultivar Chardonnay.</title>
        <authorList>
            <person name="Roach M.J."/>
            <person name="Johnson D.L."/>
            <person name="Bohlmann J."/>
            <person name="van Vuuren H.J."/>
            <person name="Jones S.J."/>
            <person name="Pretorius I.S."/>
            <person name="Schmidt S.A."/>
            <person name="Borneman A.R."/>
        </authorList>
    </citation>
    <scope>NUCLEOTIDE SEQUENCE [LARGE SCALE GENOMIC DNA]</scope>
    <source>
        <strain evidence="4">cv. Chardonnay</strain>
        <strain evidence="3">I10V1</strain>
        <tissue evidence="3">Leaf</tissue>
    </source>
</reference>
<comment type="caution">
    <text evidence="3">The sequence shown here is derived from an EMBL/GenBank/DDBJ whole genome shotgun (WGS) entry which is preliminary data.</text>
</comment>
<evidence type="ECO:0000313" key="2">
    <source>
        <dbReference type="EMBL" id="RVW47585.1"/>
    </source>
</evidence>